<evidence type="ECO:0000259" key="8">
    <source>
        <dbReference type="Pfam" id="PF00291"/>
    </source>
</evidence>
<dbReference type="InterPro" id="IPR036052">
    <property type="entry name" value="TrpB-like_PALP_sf"/>
</dbReference>
<keyword evidence="3" id="KW-0663">Pyridoxal phosphate</keyword>
<dbReference type="GO" id="GO:0006565">
    <property type="term" value="P:L-serine catabolic process"/>
    <property type="evidence" value="ECO:0007669"/>
    <property type="project" value="TreeGrafter"/>
</dbReference>
<reference evidence="9" key="1">
    <citation type="submission" date="2022-08" db="UniProtKB">
        <authorList>
            <consortium name="EnsemblMetazoa"/>
        </authorList>
    </citation>
    <scope>IDENTIFICATION</scope>
    <source>
        <strain evidence="9">05x7-T-G4-1.051#20</strain>
    </source>
</reference>
<evidence type="ECO:0000256" key="3">
    <source>
        <dbReference type="ARBA" id="ARBA00022898"/>
    </source>
</evidence>
<dbReference type="CDD" id="cd01562">
    <property type="entry name" value="Thr-dehyd"/>
    <property type="match status" value="1"/>
</dbReference>
<evidence type="ECO:0000313" key="10">
    <source>
        <dbReference type="Proteomes" id="UP000005408"/>
    </source>
</evidence>
<comment type="catalytic activity">
    <reaction evidence="7">
        <text>L-serine = pyruvate + NH4(+)</text>
        <dbReference type="Rhea" id="RHEA:19169"/>
        <dbReference type="ChEBI" id="CHEBI:15361"/>
        <dbReference type="ChEBI" id="CHEBI:28938"/>
        <dbReference type="ChEBI" id="CHEBI:33384"/>
        <dbReference type="EC" id="4.3.1.17"/>
    </reaction>
</comment>
<keyword evidence="10" id="KW-1185">Reference proteome</keyword>
<organism evidence="9 10">
    <name type="scientific">Magallana gigas</name>
    <name type="common">Pacific oyster</name>
    <name type="synonym">Crassostrea gigas</name>
    <dbReference type="NCBI Taxonomy" id="29159"/>
    <lineage>
        <taxon>Eukaryota</taxon>
        <taxon>Metazoa</taxon>
        <taxon>Spiralia</taxon>
        <taxon>Lophotrochozoa</taxon>
        <taxon>Mollusca</taxon>
        <taxon>Bivalvia</taxon>
        <taxon>Autobranchia</taxon>
        <taxon>Pteriomorphia</taxon>
        <taxon>Ostreida</taxon>
        <taxon>Ostreoidea</taxon>
        <taxon>Ostreidae</taxon>
        <taxon>Magallana</taxon>
    </lineage>
</organism>
<dbReference type="Proteomes" id="UP000005408">
    <property type="component" value="Unassembled WGS sequence"/>
</dbReference>
<dbReference type="GO" id="GO:0006567">
    <property type="term" value="P:L-threonine catabolic process"/>
    <property type="evidence" value="ECO:0007669"/>
    <property type="project" value="TreeGrafter"/>
</dbReference>
<evidence type="ECO:0000256" key="6">
    <source>
        <dbReference type="ARBA" id="ARBA00042605"/>
    </source>
</evidence>
<dbReference type="PANTHER" id="PTHR48078:SF6">
    <property type="entry name" value="L-THREONINE DEHYDRATASE CATABOLIC TDCB"/>
    <property type="match status" value="1"/>
</dbReference>
<evidence type="ECO:0000256" key="5">
    <source>
        <dbReference type="ARBA" id="ARBA00041766"/>
    </source>
</evidence>
<proteinExistence type="predicted"/>
<dbReference type="SUPFAM" id="SSF53686">
    <property type="entry name" value="Tryptophan synthase beta subunit-like PLP-dependent enzymes"/>
    <property type="match status" value="2"/>
</dbReference>
<dbReference type="EC" id="4.3.1.17" evidence="2"/>
<dbReference type="PROSITE" id="PS00165">
    <property type="entry name" value="DEHYDRATASE_SER_THR"/>
    <property type="match status" value="1"/>
</dbReference>
<dbReference type="GO" id="GO:0003941">
    <property type="term" value="F:L-serine ammonia-lyase activity"/>
    <property type="evidence" value="ECO:0007669"/>
    <property type="project" value="UniProtKB-EC"/>
</dbReference>
<evidence type="ECO:0000256" key="1">
    <source>
        <dbReference type="ARBA" id="ARBA00001933"/>
    </source>
</evidence>
<dbReference type="GO" id="GO:0004794">
    <property type="term" value="F:threonine deaminase activity"/>
    <property type="evidence" value="ECO:0007669"/>
    <property type="project" value="TreeGrafter"/>
</dbReference>
<comment type="cofactor">
    <cofactor evidence="1">
        <name>pyridoxal 5'-phosphate</name>
        <dbReference type="ChEBI" id="CHEBI:597326"/>
    </cofactor>
</comment>
<dbReference type="AlphaFoldDB" id="A0A8W8MUX6"/>
<dbReference type="Pfam" id="PF00291">
    <property type="entry name" value="PALP"/>
    <property type="match status" value="2"/>
</dbReference>
<name>A0A8W8MUX6_MAGGI</name>
<dbReference type="InterPro" id="IPR001926">
    <property type="entry name" value="TrpB-like_PALP"/>
</dbReference>
<accession>A0A8W8MUX6</accession>
<evidence type="ECO:0000256" key="4">
    <source>
        <dbReference type="ARBA" id="ARBA00023239"/>
    </source>
</evidence>
<feature type="domain" description="Tryptophan synthase beta chain-like PALP" evidence="8">
    <location>
        <begin position="422"/>
        <end position="548"/>
    </location>
</feature>
<dbReference type="GO" id="GO:0009097">
    <property type="term" value="P:isoleucine biosynthetic process"/>
    <property type="evidence" value="ECO:0007669"/>
    <property type="project" value="TreeGrafter"/>
</dbReference>
<evidence type="ECO:0000256" key="7">
    <source>
        <dbReference type="ARBA" id="ARBA00049406"/>
    </source>
</evidence>
<protein>
    <recommendedName>
        <fullName evidence="2">L-serine ammonia-lyase</fullName>
        <ecNumber evidence="2">4.3.1.17</ecNumber>
    </recommendedName>
    <alternativeName>
        <fullName evidence="5">L-serine deaminase</fullName>
    </alternativeName>
    <alternativeName>
        <fullName evidence="6">L-threonine dehydratase</fullName>
    </alternativeName>
</protein>
<dbReference type="InterPro" id="IPR000634">
    <property type="entry name" value="Ser/Thr_deHydtase_PyrdxlP-BS"/>
</dbReference>
<dbReference type="GO" id="GO:0030170">
    <property type="term" value="F:pyridoxal phosphate binding"/>
    <property type="evidence" value="ECO:0007669"/>
    <property type="project" value="InterPro"/>
</dbReference>
<dbReference type="EnsemblMetazoa" id="G35182.4">
    <property type="protein sequence ID" value="G35182.4:cds"/>
    <property type="gene ID" value="G35182"/>
</dbReference>
<evidence type="ECO:0000313" key="9">
    <source>
        <dbReference type="EnsemblMetazoa" id="G35182.4:cds"/>
    </source>
</evidence>
<keyword evidence="4" id="KW-0456">Lyase</keyword>
<dbReference type="PANTHER" id="PTHR48078">
    <property type="entry name" value="THREONINE DEHYDRATASE, MITOCHONDRIAL-RELATED"/>
    <property type="match status" value="1"/>
</dbReference>
<feature type="domain" description="Tryptophan synthase beta chain-like PALP" evidence="8">
    <location>
        <begin position="77"/>
        <end position="364"/>
    </location>
</feature>
<dbReference type="Gene3D" id="3.40.50.1100">
    <property type="match status" value="3"/>
</dbReference>
<dbReference type="InterPro" id="IPR050147">
    <property type="entry name" value="Ser/Thr_Dehydratase"/>
</dbReference>
<sequence>MPEIQGSKYCPVLSFEMYLSKLHPNCDKLWQRPKENITDSESVWYCNLPVDYDAQLTAYRETMESLVQRTLEAHGRIQQYIYKTPLTYSIPLSKQSIDCKVFIKLESEQLTGSFKIRGAFNKLLKLSSAGDVVKHSGIITASSGNHGMACVEAGGTLGIPVTVYCQRGVDEHKKQALLDRGVRVVLHGNDCVEAENEARAAAMREQKEYVSPYNDVDVIAGQGTIGKEILESCPDVDCILVPVGGGGLISGIARYVKQVRPSVEIIGCQPQNSKVMFESVKAGRIVLEESLDTLSEGTAGGVEENSITFPLCAEYVDDWILVDEEEIGKAIIFMLQHHHKVVEGAAGMTLGAYMKNPERFSGKKVEARGTLSIPLTVYCRQCVDEHKKQALLDRGVQVVLRGNDYVEAENEARADAKFLSEGGSLLSGISRYVKQVRTSVEIIGWQPKNSKVMYESVKAGRGVFKESLDTLSDGTSGGVDKNSITFPICAEYVDDWILVDEEEIGKAIIFMLQHHHKVVEGAAGMTLGAYIKNPERFSGKKVVVVACGGNIGSDKRKHLMSLYA</sequence>
<evidence type="ECO:0000256" key="2">
    <source>
        <dbReference type="ARBA" id="ARBA00012093"/>
    </source>
</evidence>